<dbReference type="AlphaFoldDB" id="A0AAV2GK02"/>
<evidence type="ECO:0000313" key="2">
    <source>
        <dbReference type="EMBL" id="CAL1410999.1"/>
    </source>
</evidence>
<gene>
    <name evidence="2" type="ORF">LTRI10_LOCUS50381</name>
</gene>
<accession>A0AAV2GK02</accession>
<protein>
    <submittedName>
        <fullName evidence="2">Uncharacterized protein</fullName>
    </submittedName>
</protein>
<reference evidence="2 3" key="1">
    <citation type="submission" date="2024-04" db="EMBL/GenBank/DDBJ databases">
        <authorList>
            <person name="Fracassetti M."/>
        </authorList>
    </citation>
    <scope>NUCLEOTIDE SEQUENCE [LARGE SCALE GENOMIC DNA]</scope>
</reference>
<dbReference type="EMBL" id="OZ034822">
    <property type="protein sequence ID" value="CAL1410999.1"/>
    <property type="molecule type" value="Genomic_DNA"/>
</dbReference>
<dbReference type="Proteomes" id="UP001497516">
    <property type="component" value="Chromosome 9"/>
</dbReference>
<proteinExistence type="predicted"/>
<feature type="region of interest" description="Disordered" evidence="1">
    <location>
        <begin position="139"/>
        <end position="186"/>
    </location>
</feature>
<name>A0AAV2GK02_9ROSI</name>
<evidence type="ECO:0000313" key="3">
    <source>
        <dbReference type="Proteomes" id="UP001497516"/>
    </source>
</evidence>
<sequence>MISLQVRACSSSFQGEEILLLYSKNALKSPSLSRVRPLGVWDPKTQLPPPLARIWVKNSHSRLARPGCTAVHITILAVHLKTRRINSLNLSQLARPNWSLARPCVATHNPVRAHAQSRTAKLVTCTAVRGHAQSRACPRTIPHGQTGQLHGRAGCGCARATSSEPRHASDPRPIDPRLAPKPSFTS</sequence>
<evidence type="ECO:0000256" key="1">
    <source>
        <dbReference type="SAM" id="MobiDB-lite"/>
    </source>
</evidence>
<organism evidence="2 3">
    <name type="scientific">Linum trigynum</name>
    <dbReference type="NCBI Taxonomy" id="586398"/>
    <lineage>
        <taxon>Eukaryota</taxon>
        <taxon>Viridiplantae</taxon>
        <taxon>Streptophyta</taxon>
        <taxon>Embryophyta</taxon>
        <taxon>Tracheophyta</taxon>
        <taxon>Spermatophyta</taxon>
        <taxon>Magnoliopsida</taxon>
        <taxon>eudicotyledons</taxon>
        <taxon>Gunneridae</taxon>
        <taxon>Pentapetalae</taxon>
        <taxon>rosids</taxon>
        <taxon>fabids</taxon>
        <taxon>Malpighiales</taxon>
        <taxon>Linaceae</taxon>
        <taxon>Linum</taxon>
    </lineage>
</organism>
<keyword evidence="3" id="KW-1185">Reference proteome</keyword>
<feature type="compositionally biased region" description="Basic and acidic residues" evidence="1">
    <location>
        <begin position="164"/>
        <end position="175"/>
    </location>
</feature>